<name>A0A1M7ASX3_9GAMM</name>
<gene>
    <name evidence="2" type="primary">ydeI</name>
    <name evidence="2" type="ORF">HCU01_02210</name>
    <name evidence="3" type="ORF">SAMN05660971_00630</name>
</gene>
<dbReference type="Proteomes" id="UP000184123">
    <property type="component" value="Unassembled WGS sequence"/>
</dbReference>
<dbReference type="PIRSF" id="PIRSF021308">
    <property type="entry name" value="UCP021308"/>
    <property type="match status" value="1"/>
</dbReference>
<accession>A0A1M7ASX3</accession>
<evidence type="ECO:0000313" key="4">
    <source>
        <dbReference type="Proteomes" id="UP000184123"/>
    </source>
</evidence>
<dbReference type="InterPro" id="IPR016786">
    <property type="entry name" value="YdeI_bac"/>
</dbReference>
<reference evidence="2 5" key="2">
    <citation type="submission" date="2019-07" db="EMBL/GenBank/DDBJ databases">
        <title>Whole genome shotgun sequence of Halomonas cupida NBRC 102219.</title>
        <authorList>
            <person name="Hosoyama A."/>
            <person name="Uohara A."/>
            <person name="Ohji S."/>
            <person name="Ichikawa N."/>
        </authorList>
    </citation>
    <scope>NUCLEOTIDE SEQUENCE [LARGE SCALE GENOMIC DNA]</scope>
    <source>
        <strain evidence="2 5">NBRC 102219</strain>
    </source>
</reference>
<evidence type="ECO:0000313" key="5">
    <source>
        <dbReference type="Proteomes" id="UP000321726"/>
    </source>
</evidence>
<dbReference type="STRING" id="44933.SAMN05660971_00630"/>
<evidence type="ECO:0000313" key="2">
    <source>
        <dbReference type="EMBL" id="GEN22272.1"/>
    </source>
</evidence>
<dbReference type="RefSeq" id="WP_073433527.1">
    <property type="nucleotide sequence ID" value="NZ_BJXU01000005.1"/>
</dbReference>
<reference evidence="3 4" key="1">
    <citation type="submission" date="2016-11" db="EMBL/GenBank/DDBJ databases">
        <authorList>
            <person name="Jaros S."/>
            <person name="Januszkiewicz K."/>
            <person name="Wedrychowicz H."/>
        </authorList>
    </citation>
    <scope>NUCLEOTIDE SEQUENCE [LARGE SCALE GENOMIC DNA]</scope>
    <source>
        <strain evidence="3 4">DSM 4740</strain>
    </source>
</reference>
<organism evidence="3 4">
    <name type="scientific">Halomonas cupida</name>
    <dbReference type="NCBI Taxonomy" id="44933"/>
    <lineage>
        <taxon>Bacteria</taxon>
        <taxon>Pseudomonadati</taxon>
        <taxon>Pseudomonadota</taxon>
        <taxon>Gammaproteobacteria</taxon>
        <taxon>Oceanospirillales</taxon>
        <taxon>Halomonadaceae</taxon>
        <taxon>Halomonas</taxon>
    </lineage>
</organism>
<dbReference type="EMBL" id="BJXU01000005">
    <property type="protein sequence ID" value="GEN22272.1"/>
    <property type="molecule type" value="Genomic_DNA"/>
</dbReference>
<keyword evidence="5" id="KW-1185">Reference proteome</keyword>
<dbReference type="EMBL" id="FRCA01000001">
    <property type="protein sequence ID" value="SHL45771.1"/>
    <property type="molecule type" value="Genomic_DNA"/>
</dbReference>
<evidence type="ECO:0000313" key="3">
    <source>
        <dbReference type="EMBL" id="SHL45771.1"/>
    </source>
</evidence>
<sequence>MSDADIRVEAFFREATQWREELAMLRSILLESSLEEDFKWYSPCYTHDGGNLVAIWGLKDSCALAFFKGVLLEDPEAILVAPGENSRSMRLIRFTSIDEITQRRSIVLDYVQRAIEAERSGLKVEFRNDDLDYPEELLARFEVDPRLQEAFEALTPGRRRGYILHFSNAKQSATRVARIEKCAVRIVEGKGLHDR</sequence>
<dbReference type="OrthoDB" id="214150at2"/>
<feature type="domain" description="YdhG-like" evidence="1">
    <location>
        <begin position="18"/>
        <end position="115"/>
    </location>
</feature>
<protein>
    <submittedName>
        <fullName evidence="3">Uncharacterized conserved protein YdeI, YjbR/CyaY-like superfamily, DUF1801 family</fullName>
    </submittedName>
</protein>
<dbReference type="Pfam" id="PF13376">
    <property type="entry name" value="OmdA"/>
    <property type="match status" value="1"/>
</dbReference>
<dbReference type="Gene3D" id="3.90.1150.200">
    <property type="match status" value="1"/>
</dbReference>
<dbReference type="Pfam" id="PF08818">
    <property type="entry name" value="DUF1801"/>
    <property type="match status" value="1"/>
</dbReference>
<proteinExistence type="predicted"/>
<dbReference type="Proteomes" id="UP000321726">
    <property type="component" value="Unassembled WGS sequence"/>
</dbReference>
<dbReference type="SUPFAM" id="SSF159888">
    <property type="entry name" value="YdhG-like"/>
    <property type="match status" value="1"/>
</dbReference>
<dbReference type="InterPro" id="IPR014922">
    <property type="entry name" value="YdhG-like"/>
</dbReference>
<evidence type="ECO:0000259" key="1">
    <source>
        <dbReference type="Pfam" id="PF08818"/>
    </source>
</evidence>
<dbReference type="AlphaFoldDB" id="A0A1M7ASX3"/>